<dbReference type="InterPro" id="IPR004846">
    <property type="entry name" value="T2SS/T3SS_dom"/>
</dbReference>
<evidence type="ECO:0000259" key="3">
    <source>
        <dbReference type="Pfam" id="PF13629"/>
    </source>
</evidence>
<proteinExistence type="inferred from homology"/>
<name>A0A4R3VD58_9BURK</name>
<evidence type="ECO:0000256" key="1">
    <source>
        <dbReference type="RuleBase" id="RU004003"/>
    </source>
</evidence>
<feature type="domain" description="Pilus formation protein N-terminal" evidence="3">
    <location>
        <begin position="59"/>
        <end position="130"/>
    </location>
</feature>
<dbReference type="EMBL" id="SMBX01000003">
    <property type="protein sequence ID" value="TCV00625.1"/>
    <property type="molecule type" value="Genomic_DNA"/>
</dbReference>
<dbReference type="GO" id="GO:0009306">
    <property type="term" value="P:protein secretion"/>
    <property type="evidence" value="ECO:0007669"/>
    <property type="project" value="InterPro"/>
</dbReference>
<feature type="domain" description="Type II/III secretion system secretin-like" evidence="2">
    <location>
        <begin position="264"/>
        <end position="429"/>
    </location>
</feature>
<dbReference type="InterPro" id="IPR050810">
    <property type="entry name" value="Bact_Secretion_Sys_Channel"/>
</dbReference>
<dbReference type="InterPro" id="IPR001775">
    <property type="entry name" value="GspD/PilQ"/>
</dbReference>
<dbReference type="Pfam" id="PF13629">
    <property type="entry name" value="T2SS-T3SS_pil_N"/>
    <property type="match status" value="1"/>
</dbReference>
<dbReference type="PANTHER" id="PTHR30332">
    <property type="entry name" value="PROBABLE GENERAL SECRETION PATHWAY PROTEIN D"/>
    <property type="match status" value="1"/>
</dbReference>
<dbReference type="AlphaFoldDB" id="A0A4R3VD58"/>
<evidence type="ECO:0000313" key="4">
    <source>
        <dbReference type="EMBL" id="TCV00625.1"/>
    </source>
</evidence>
<sequence length="472" mass="49653">MPVIRDLEDGRGESSVALAKKMNRWKAVLGAACVLFPAILHVRHAGAASAAAQSRAVFVDVQERGQRFLSLQAMPSRVAIGDPEVADVQVLDAEPGRQAGLMLFGNRPGSTQLQVWFDGRGAPHTWTVRVQGQMERALQESGHALQAGVYAGAGHAVVTGESASLLEHRKAVEVAAGIAGRDGVVDLGMVTTSSMVQVEVKVVELARSVMKEAGIDWRAGRGIGRSGAGAQTWAGGASLRPENALLNGFSLFYRSADFLASLALLESNGMGRVLAEPTLVAMSGQSASFLAGGEIPVPVASAQGTQTIEYKPFGIGLTVSPTVLGADRIALKVAPEASELDYNSAIPVISGSQTAVMPAIRTRRADTTIELGDGESFVISGLVSRQTEANVSKFPFLGDLPIIGAFFRSVNYSQEDRELVIVVTPRLVRPFAKGAAIPLPGARQEVADTAGNAWGHFLLGPDMGHQMPGFSR</sequence>
<dbReference type="GO" id="GO:0015627">
    <property type="term" value="C:type II protein secretion system complex"/>
    <property type="evidence" value="ECO:0007669"/>
    <property type="project" value="TreeGrafter"/>
</dbReference>
<accession>A0A4R3VD58</accession>
<dbReference type="Pfam" id="PF00263">
    <property type="entry name" value="Secretin"/>
    <property type="match status" value="1"/>
</dbReference>
<evidence type="ECO:0000313" key="5">
    <source>
        <dbReference type="Proteomes" id="UP000294692"/>
    </source>
</evidence>
<dbReference type="PRINTS" id="PR00811">
    <property type="entry name" value="BCTERIALGSPD"/>
</dbReference>
<evidence type="ECO:0000259" key="2">
    <source>
        <dbReference type="Pfam" id="PF00263"/>
    </source>
</evidence>
<dbReference type="PANTHER" id="PTHR30332:SF17">
    <property type="entry name" value="TYPE IV PILIATION SYSTEM PROTEIN DR_0774-RELATED"/>
    <property type="match status" value="1"/>
</dbReference>
<comment type="caution">
    <text evidence="4">The sequence shown here is derived from an EMBL/GenBank/DDBJ whole genome shotgun (WGS) entry which is preliminary data.</text>
</comment>
<dbReference type="InterPro" id="IPR032789">
    <property type="entry name" value="T2SS-T3SS_pil_N"/>
</dbReference>
<organism evidence="4 5">
    <name type="scientific">Paracandidimonas soli</name>
    <dbReference type="NCBI Taxonomy" id="1917182"/>
    <lineage>
        <taxon>Bacteria</taxon>
        <taxon>Pseudomonadati</taxon>
        <taxon>Pseudomonadota</taxon>
        <taxon>Betaproteobacteria</taxon>
        <taxon>Burkholderiales</taxon>
        <taxon>Alcaligenaceae</taxon>
        <taxon>Paracandidimonas</taxon>
    </lineage>
</organism>
<reference evidence="4 5" key="1">
    <citation type="submission" date="2019-03" db="EMBL/GenBank/DDBJ databases">
        <title>Genomic Encyclopedia of Type Strains, Phase IV (KMG-IV): sequencing the most valuable type-strain genomes for metagenomic binning, comparative biology and taxonomic classification.</title>
        <authorList>
            <person name="Goeker M."/>
        </authorList>
    </citation>
    <scope>NUCLEOTIDE SEQUENCE [LARGE SCALE GENOMIC DNA]</scope>
    <source>
        <strain evidence="4 5">DSM 100048</strain>
    </source>
</reference>
<protein>
    <submittedName>
        <fullName evidence="4">Pilus assembly protein CpaC</fullName>
    </submittedName>
</protein>
<dbReference type="Proteomes" id="UP000294692">
    <property type="component" value="Unassembled WGS sequence"/>
</dbReference>
<gene>
    <name evidence="4" type="ORF">EV686_103206</name>
</gene>
<comment type="similarity">
    <text evidence="1">Belongs to the bacterial secretin family.</text>
</comment>
<keyword evidence="5" id="KW-1185">Reference proteome</keyword>